<keyword evidence="1" id="KW-0732">Signal</keyword>
<dbReference type="EMBL" id="CP121106">
    <property type="protein sequence ID" value="WFL78916.1"/>
    <property type="molecule type" value="Genomic_DNA"/>
</dbReference>
<accession>A0ABY8FZU5</accession>
<gene>
    <name evidence="2" type="ORF">P7228_07595</name>
</gene>
<evidence type="ECO:0000313" key="3">
    <source>
        <dbReference type="Proteomes" id="UP001215827"/>
    </source>
</evidence>
<keyword evidence="3" id="KW-1185">Reference proteome</keyword>
<name>A0ABY8FZU5_9SPHN</name>
<feature type="chain" id="PRO_5045190374" evidence="1">
    <location>
        <begin position="22"/>
        <end position="542"/>
    </location>
</feature>
<protein>
    <submittedName>
        <fullName evidence="2">MBL fold metallo-hydrolase</fullName>
    </submittedName>
</protein>
<evidence type="ECO:0000256" key="1">
    <source>
        <dbReference type="SAM" id="SignalP"/>
    </source>
</evidence>
<sequence length="542" mass="60625">MRMLVVAAWMLGLVCGAPAYAEGNDSEAIIADLAEAYGGPERLEAIAEVEIDWVGYFHARFQSRHTEPPYDRIPTRNFYYLDYRSRRGVEDSISAWAGDLSMGNRYIYTADRAISLNTIEKTYTPGGMAEMHGFDSAVNAVRVRQGWAWVRDLLLNPRADLVRSGERELRGIRYDTIQYADGQVTIYLHPETGLIHALAQTAAPGMMGVEDDTLRVYDQYFRRDGIWVNRRARYYRSGTATGDYLLAAIDFSPEDSARYFEVPQGFTLAEDTSGYDGTGWSIQTIEIADGVWLAGNGDTRILYVDTGEFWVATEAGGMPNYAREVYQAMQPHMAGEPLRYIVPTHHHDDHAIAIKFYTTIGTTILTTRDKEGELRQLLARTVDGMGPQREASFAFIEDEVLTLDSGGTTYRALVYANAPHTENMVVAYVPAARAIFQADIWIGFGGEGPRQGAGYAIRHFDDWVRGQQQAGTVGTIERYLAVHGSPMSAAQYAQMLAQDRTVTALPGNEEWLLENWFERYGLANDTVGNAKRDRVIGEPAYR</sequence>
<organism evidence="2 3">
    <name type="scientific">Altererythrobacter arenosus</name>
    <dbReference type="NCBI Taxonomy" id="3032592"/>
    <lineage>
        <taxon>Bacteria</taxon>
        <taxon>Pseudomonadati</taxon>
        <taxon>Pseudomonadota</taxon>
        <taxon>Alphaproteobacteria</taxon>
        <taxon>Sphingomonadales</taxon>
        <taxon>Erythrobacteraceae</taxon>
        <taxon>Altererythrobacter</taxon>
    </lineage>
</organism>
<evidence type="ECO:0000313" key="2">
    <source>
        <dbReference type="EMBL" id="WFL78916.1"/>
    </source>
</evidence>
<dbReference type="InterPro" id="IPR036866">
    <property type="entry name" value="RibonucZ/Hydroxyglut_hydro"/>
</dbReference>
<proteinExistence type="predicted"/>
<dbReference type="Gene3D" id="3.60.15.10">
    <property type="entry name" value="Ribonuclease Z/Hydroxyacylglutathione hydrolase-like"/>
    <property type="match status" value="1"/>
</dbReference>
<dbReference type="Proteomes" id="UP001215827">
    <property type="component" value="Chromosome"/>
</dbReference>
<dbReference type="PANTHER" id="PTHR42951:SF20">
    <property type="entry name" value="BETA LACTAMASE"/>
    <property type="match status" value="1"/>
</dbReference>
<dbReference type="PANTHER" id="PTHR42951">
    <property type="entry name" value="METALLO-BETA-LACTAMASE DOMAIN-CONTAINING"/>
    <property type="match status" value="1"/>
</dbReference>
<dbReference type="InterPro" id="IPR050855">
    <property type="entry name" value="NDM-1-like"/>
</dbReference>
<reference evidence="2 3" key="1">
    <citation type="submission" date="2023-03" db="EMBL/GenBank/DDBJ databases">
        <title>Altererythrobacter sp. CAU 1644 isolated from sand.</title>
        <authorList>
            <person name="Kim W."/>
        </authorList>
    </citation>
    <scope>NUCLEOTIDE SEQUENCE [LARGE SCALE GENOMIC DNA]</scope>
    <source>
        <strain evidence="2 3">CAU 1644</strain>
    </source>
</reference>
<dbReference type="SUPFAM" id="SSF56281">
    <property type="entry name" value="Metallo-hydrolase/oxidoreductase"/>
    <property type="match status" value="1"/>
</dbReference>
<feature type="signal peptide" evidence="1">
    <location>
        <begin position="1"/>
        <end position="21"/>
    </location>
</feature>
<dbReference type="RefSeq" id="WP_278017605.1">
    <property type="nucleotide sequence ID" value="NZ_CP121106.1"/>
</dbReference>